<evidence type="ECO:0000256" key="7">
    <source>
        <dbReference type="ARBA" id="ARBA00023237"/>
    </source>
</evidence>
<dbReference type="PANTHER" id="PTHR31318:SF2">
    <property type="entry name" value="PECTIN LYASE-LIKE FAMILY PROTEIN-RELATED"/>
    <property type="match status" value="1"/>
</dbReference>
<keyword evidence="12" id="KW-1185">Reference proteome</keyword>
<evidence type="ECO:0000256" key="6">
    <source>
        <dbReference type="ARBA" id="ARBA00023136"/>
    </source>
</evidence>
<dbReference type="SUPFAM" id="SSF51126">
    <property type="entry name" value="Pectin lyase-like"/>
    <property type="match status" value="1"/>
</dbReference>
<evidence type="ECO:0000256" key="4">
    <source>
        <dbReference type="ARBA" id="ARBA00022525"/>
    </source>
</evidence>
<evidence type="ECO:0008006" key="13">
    <source>
        <dbReference type="Google" id="ProtNLM"/>
    </source>
</evidence>
<proteinExistence type="predicted"/>
<feature type="signal peptide" evidence="10">
    <location>
        <begin position="1"/>
        <end position="21"/>
    </location>
</feature>
<evidence type="ECO:0000256" key="2">
    <source>
        <dbReference type="ARBA" id="ARBA00004442"/>
    </source>
</evidence>
<dbReference type="EMBL" id="AJWJ01001044">
    <property type="protein sequence ID" value="KAF2068341.1"/>
    <property type="molecule type" value="Genomic_DNA"/>
</dbReference>
<keyword evidence="9" id="KW-0812">Transmembrane</keyword>
<reference evidence="11" key="1">
    <citation type="submission" date="2020-01" db="EMBL/GenBank/DDBJ databases">
        <title>Development of genomics and gene disruption for Polysphondylium violaceum indicates a role for the polyketide synthase stlB in stalk morphogenesis.</title>
        <authorList>
            <person name="Narita B."/>
            <person name="Kawabe Y."/>
            <person name="Kin K."/>
            <person name="Saito T."/>
            <person name="Gibbs R."/>
            <person name="Kuspa A."/>
            <person name="Muzny D."/>
            <person name="Queller D."/>
            <person name="Richards S."/>
            <person name="Strassman J."/>
            <person name="Sucgang R."/>
            <person name="Worley K."/>
            <person name="Schaap P."/>
        </authorList>
    </citation>
    <scope>NUCLEOTIDE SEQUENCE</scope>
    <source>
        <strain evidence="11">QSvi11</strain>
    </source>
</reference>
<keyword evidence="4" id="KW-0964">Secreted</keyword>
<evidence type="ECO:0000256" key="5">
    <source>
        <dbReference type="ARBA" id="ARBA00022729"/>
    </source>
</evidence>
<dbReference type="PANTHER" id="PTHR31318">
    <property type="entry name" value="EXPRESSED PROTEIN-RELATED"/>
    <property type="match status" value="1"/>
</dbReference>
<dbReference type="NCBIfam" id="TIGR01376">
    <property type="entry name" value="POMP_repeat"/>
    <property type="match status" value="1"/>
</dbReference>
<dbReference type="InterPro" id="IPR003368">
    <property type="entry name" value="POMP_repeat"/>
</dbReference>
<evidence type="ECO:0000256" key="8">
    <source>
        <dbReference type="SAM" id="MobiDB-lite"/>
    </source>
</evidence>
<keyword evidence="5 10" id="KW-0732">Signal</keyword>
<evidence type="ECO:0000256" key="9">
    <source>
        <dbReference type="SAM" id="Phobius"/>
    </source>
</evidence>
<dbReference type="InterPro" id="IPR006626">
    <property type="entry name" value="PbH1"/>
</dbReference>
<feature type="chain" id="PRO_5035277171" description="Polymorphic outer membrane protein" evidence="10">
    <location>
        <begin position="22"/>
        <end position="559"/>
    </location>
</feature>
<dbReference type="InterPro" id="IPR011050">
    <property type="entry name" value="Pectin_lyase_fold/virulence"/>
</dbReference>
<comment type="subcellular location">
    <subcellularLocation>
        <location evidence="1">Cell envelope</location>
    </subcellularLocation>
    <subcellularLocation>
        <location evidence="2">Cell outer membrane</location>
    </subcellularLocation>
    <subcellularLocation>
        <location evidence="3">Secreted</location>
    </subcellularLocation>
</comment>
<dbReference type="AlphaFoldDB" id="A0A8J4UNS7"/>
<dbReference type="GO" id="GO:0005576">
    <property type="term" value="C:extracellular region"/>
    <property type="evidence" value="ECO:0007669"/>
    <property type="project" value="UniProtKB-SubCell"/>
</dbReference>
<accession>A0A8J4UNS7</accession>
<feature type="region of interest" description="Disordered" evidence="8">
    <location>
        <begin position="530"/>
        <end position="559"/>
    </location>
</feature>
<sequence>MKSTIISLIFIYICFQFFAHAAPPTATFIIPPTTMTPMTACAYSQEFGNTMCPDLFSATQFYTENNASHVFILEYLLMDGFYNTTFNGTMTGISFPATLKALNVYAYNNSNANVTIAGSIGPMFSPAPVNTSLNSITFNNLQFSHIRSEQFFILDIESTQVIKTKFNNCTFSYISTTKPLVRVLNSYQQSVLGLNNFGAVTFTNCTVTNNTQTALFVGFNVVLSFVNTLVSTNTQSTTLVSLGNGAIYVNQTTFTNNVITYGPLVSIGSNVFVANSTFSNNQASNSRCSGGISLVQSYINQSPYFSISNSSFTNNLGINGAAVYIDNNAANANTPNMITNSQFIGNYANSSYIEGQGGAVYGQSVYLTIVGSTFTDNTASNNGGAIYLDQSNLNVNSSTFTYNTVNSSSTSTGGAFYLTYTNAQIQYSTIQNNTATKGSLVACTTSEIVIYHCALDNNDNVNCESSCSSASTWDDDQICTPVPSSSSADAKEKKDKREYIIIGCVIGGCVFLLIVILTVFYIRRRHHHHHHHGHHHHHHHHSHNSQYQYSHHENSPLIR</sequence>
<name>A0A8J4UNS7_9MYCE</name>
<evidence type="ECO:0000313" key="12">
    <source>
        <dbReference type="Proteomes" id="UP000695562"/>
    </source>
</evidence>
<dbReference type="CDD" id="cd12087">
    <property type="entry name" value="TM_EGFR-like"/>
    <property type="match status" value="1"/>
</dbReference>
<keyword evidence="9" id="KW-1133">Transmembrane helix</keyword>
<protein>
    <recommendedName>
        <fullName evidence="13">Polymorphic outer membrane protein</fullName>
    </recommendedName>
</protein>
<keyword evidence="6 9" id="KW-0472">Membrane</keyword>
<dbReference type="Proteomes" id="UP000695562">
    <property type="component" value="Unassembled WGS sequence"/>
</dbReference>
<organism evidence="11 12">
    <name type="scientific">Polysphondylium violaceum</name>
    <dbReference type="NCBI Taxonomy" id="133409"/>
    <lineage>
        <taxon>Eukaryota</taxon>
        <taxon>Amoebozoa</taxon>
        <taxon>Evosea</taxon>
        <taxon>Eumycetozoa</taxon>
        <taxon>Dictyostelia</taxon>
        <taxon>Dictyosteliales</taxon>
        <taxon>Dictyosteliaceae</taxon>
        <taxon>Polysphondylium</taxon>
    </lineage>
</organism>
<gene>
    <name evidence="11" type="ORF">CYY_010332</name>
</gene>
<evidence type="ECO:0000256" key="3">
    <source>
        <dbReference type="ARBA" id="ARBA00004613"/>
    </source>
</evidence>
<comment type="caution">
    <text evidence="11">The sequence shown here is derived from an EMBL/GenBank/DDBJ whole genome shotgun (WGS) entry which is preliminary data.</text>
</comment>
<evidence type="ECO:0000256" key="1">
    <source>
        <dbReference type="ARBA" id="ARBA00004196"/>
    </source>
</evidence>
<feature type="compositionally biased region" description="Basic and acidic residues" evidence="8">
    <location>
        <begin position="550"/>
        <end position="559"/>
    </location>
</feature>
<feature type="transmembrane region" description="Helical" evidence="9">
    <location>
        <begin position="499"/>
        <end position="522"/>
    </location>
</feature>
<dbReference type="OrthoDB" id="540768at2759"/>
<evidence type="ECO:0000256" key="10">
    <source>
        <dbReference type="SAM" id="SignalP"/>
    </source>
</evidence>
<keyword evidence="7" id="KW-0998">Cell outer membrane</keyword>
<dbReference type="SMART" id="SM00710">
    <property type="entry name" value="PbH1"/>
    <property type="match status" value="5"/>
</dbReference>
<feature type="compositionally biased region" description="Basic residues" evidence="8">
    <location>
        <begin position="530"/>
        <end position="543"/>
    </location>
</feature>
<evidence type="ECO:0000313" key="11">
    <source>
        <dbReference type="EMBL" id="KAF2068341.1"/>
    </source>
</evidence>